<keyword evidence="1" id="KW-0732">Signal</keyword>
<accession>A0A6M6BJY6</accession>
<dbReference type="KEGG" id="hts:HMJ29_15625"/>
<dbReference type="AlphaFoldDB" id="A0A6M6BJY6"/>
<evidence type="ECO:0000313" key="2">
    <source>
        <dbReference type="EMBL" id="QJX48279.1"/>
    </source>
</evidence>
<gene>
    <name evidence="2" type="ORF">HMJ29_15625</name>
</gene>
<dbReference type="EMBL" id="CP053538">
    <property type="protein sequence ID" value="QJX48279.1"/>
    <property type="molecule type" value="Genomic_DNA"/>
</dbReference>
<feature type="signal peptide" evidence="1">
    <location>
        <begin position="1"/>
        <end position="21"/>
    </location>
</feature>
<reference evidence="2 3" key="1">
    <citation type="submission" date="2020-05" db="EMBL/GenBank/DDBJ databases">
        <title>Complete genome sequence of Hymenobacter sp. TS19 in Coasted Sand Dune.</title>
        <authorList>
            <person name="Lee J.-H."/>
            <person name="Jung J.-H."/>
            <person name="Jeong S."/>
            <person name="Zhao L."/>
            <person name="Kim M.-K."/>
            <person name="Seo H.-S."/>
            <person name="Lim S."/>
        </authorList>
    </citation>
    <scope>NUCLEOTIDE SEQUENCE [LARGE SCALE GENOMIC DNA]</scope>
    <source>
        <strain evidence="2 3">TS19</strain>
    </source>
</reference>
<feature type="chain" id="PRO_5026914899" description="DUF4177 domain-containing protein" evidence="1">
    <location>
        <begin position="22"/>
        <end position="108"/>
    </location>
</feature>
<evidence type="ECO:0000256" key="1">
    <source>
        <dbReference type="SAM" id="SignalP"/>
    </source>
</evidence>
<sequence length="108" mass="12419">MKKLFYMVGCWLVLSSSSALAQGEQPRVIVVRTVESVNKFYIYTSRGEEKAARQEFKFKFGDTYEQATPQYQKIIATYIEQGYVLQSSTALDKTNPNNMFIFIKAPKL</sequence>
<evidence type="ECO:0008006" key="4">
    <source>
        <dbReference type="Google" id="ProtNLM"/>
    </source>
</evidence>
<proteinExistence type="predicted"/>
<protein>
    <recommendedName>
        <fullName evidence="4">DUF4177 domain-containing protein</fullName>
    </recommendedName>
</protein>
<dbReference type="RefSeq" id="WP_171592363.1">
    <property type="nucleotide sequence ID" value="NZ_CP053538.1"/>
</dbReference>
<evidence type="ECO:0000313" key="3">
    <source>
        <dbReference type="Proteomes" id="UP000501623"/>
    </source>
</evidence>
<keyword evidence="3" id="KW-1185">Reference proteome</keyword>
<dbReference type="Proteomes" id="UP000501623">
    <property type="component" value="Chromosome"/>
</dbReference>
<organism evidence="2 3">
    <name type="scientific">Hymenobacter taeanensis</name>
    <dbReference type="NCBI Taxonomy" id="2735321"/>
    <lineage>
        <taxon>Bacteria</taxon>
        <taxon>Pseudomonadati</taxon>
        <taxon>Bacteroidota</taxon>
        <taxon>Cytophagia</taxon>
        <taxon>Cytophagales</taxon>
        <taxon>Hymenobacteraceae</taxon>
        <taxon>Hymenobacter</taxon>
    </lineage>
</organism>
<name>A0A6M6BJY6_9BACT</name>